<evidence type="ECO:0000313" key="6">
    <source>
        <dbReference type="EMBL" id="QEO15646.1"/>
    </source>
</evidence>
<accession>A0A5C1YHF4</accession>
<dbReference type="SUPFAM" id="SSF46785">
    <property type="entry name" value="Winged helix' DNA-binding domain"/>
    <property type="match status" value="1"/>
</dbReference>
<dbReference type="GO" id="GO:0003677">
    <property type="term" value="F:DNA binding"/>
    <property type="evidence" value="ECO:0007669"/>
    <property type="project" value="UniProtKB-KW"/>
</dbReference>
<evidence type="ECO:0000259" key="5">
    <source>
        <dbReference type="PROSITE" id="PS50931"/>
    </source>
</evidence>
<dbReference type="Pfam" id="PF03466">
    <property type="entry name" value="LysR_substrate"/>
    <property type="match status" value="1"/>
</dbReference>
<proteinExistence type="inferred from homology"/>
<keyword evidence="7" id="KW-1185">Reference proteome</keyword>
<dbReference type="AlphaFoldDB" id="A0A5C1YHF4"/>
<keyword evidence="4" id="KW-0804">Transcription</keyword>
<dbReference type="Proteomes" id="UP000324678">
    <property type="component" value="Chromosome"/>
</dbReference>
<dbReference type="Gene3D" id="1.10.10.10">
    <property type="entry name" value="Winged helix-like DNA-binding domain superfamily/Winged helix DNA-binding domain"/>
    <property type="match status" value="1"/>
</dbReference>
<evidence type="ECO:0000256" key="3">
    <source>
        <dbReference type="ARBA" id="ARBA00023125"/>
    </source>
</evidence>
<evidence type="ECO:0000256" key="4">
    <source>
        <dbReference type="ARBA" id="ARBA00023163"/>
    </source>
</evidence>
<sequence>MVDPHRLRVFRAVVHTGSINRAADRLGYTPSAVSQHVSALQRETGLVLVERVGRGIRPTAAGLVVAERATRVLDQLAEFESLADDLRAGRRGTLRVGCFMSANRAWMPVIVGTLADEFPELVVEIDLLELRGRRSADPDLEIYIAESVRGDRDPTVADGEADGYDLEELRAEGYLAVVPAAHPLAGRASVGLAELAAEAWIDNDHARGPCREIVITACAERGFVPRFRVAAPDYASAFDYVAEGVGITVVPRLGAFRLPGDVVAVPVADADVRRRVMLRVKRAMRSHPAAMRMAELVRAAALA</sequence>
<dbReference type="GO" id="GO:0003700">
    <property type="term" value="F:DNA-binding transcription factor activity"/>
    <property type="evidence" value="ECO:0007669"/>
    <property type="project" value="InterPro"/>
</dbReference>
<evidence type="ECO:0000256" key="2">
    <source>
        <dbReference type="ARBA" id="ARBA00023015"/>
    </source>
</evidence>
<keyword evidence="3" id="KW-0238">DNA-binding</keyword>
<dbReference type="PANTHER" id="PTHR30346">
    <property type="entry name" value="TRANSCRIPTIONAL DUAL REGULATOR HCAR-RELATED"/>
    <property type="match status" value="1"/>
</dbReference>
<organism evidence="6 7">
    <name type="scientific">Agromyces intestinalis</name>
    <dbReference type="NCBI Taxonomy" id="2592652"/>
    <lineage>
        <taxon>Bacteria</taxon>
        <taxon>Bacillati</taxon>
        <taxon>Actinomycetota</taxon>
        <taxon>Actinomycetes</taxon>
        <taxon>Micrococcales</taxon>
        <taxon>Microbacteriaceae</taxon>
        <taxon>Agromyces</taxon>
    </lineage>
</organism>
<gene>
    <name evidence="6" type="ORF">FLP10_15340</name>
</gene>
<dbReference type="Gene3D" id="3.40.190.10">
    <property type="entry name" value="Periplasmic binding protein-like II"/>
    <property type="match status" value="2"/>
</dbReference>
<dbReference type="InterPro" id="IPR036390">
    <property type="entry name" value="WH_DNA-bd_sf"/>
</dbReference>
<protein>
    <submittedName>
        <fullName evidence="6">LysR family transcriptional regulator</fullName>
    </submittedName>
</protein>
<dbReference type="InterPro" id="IPR011991">
    <property type="entry name" value="ArsR-like_HTH"/>
</dbReference>
<name>A0A5C1YHF4_9MICO</name>
<dbReference type="InterPro" id="IPR005119">
    <property type="entry name" value="LysR_subst-bd"/>
</dbReference>
<dbReference type="EMBL" id="CP043505">
    <property type="protein sequence ID" value="QEO15646.1"/>
    <property type="molecule type" value="Genomic_DNA"/>
</dbReference>
<keyword evidence="2" id="KW-0805">Transcription regulation</keyword>
<evidence type="ECO:0000313" key="7">
    <source>
        <dbReference type="Proteomes" id="UP000324678"/>
    </source>
</evidence>
<dbReference type="SUPFAM" id="SSF53850">
    <property type="entry name" value="Periplasmic binding protein-like II"/>
    <property type="match status" value="1"/>
</dbReference>
<evidence type="ECO:0000256" key="1">
    <source>
        <dbReference type="ARBA" id="ARBA00009437"/>
    </source>
</evidence>
<dbReference type="PROSITE" id="PS50931">
    <property type="entry name" value="HTH_LYSR"/>
    <property type="match status" value="1"/>
</dbReference>
<dbReference type="OrthoDB" id="4131546at2"/>
<dbReference type="InterPro" id="IPR000847">
    <property type="entry name" value="LysR_HTH_N"/>
</dbReference>
<comment type="similarity">
    <text evidence="1">Belongs to the LysR transcriptional regulatory family.</text>
</comment>
<dbReference type="GO" id="GO:0032993">
    <property type="term" value="C:protein-DNA complex"/>
    <property type="evidence" value="ECO:0007669"/>
    <property type="project" value="TreeGrafter"/>
</dbReference>
<dbReference type="PANTHER" id="PTHR30346:SF29">
    <property type="entry name" value="LYSR SUBSTRATE-BINDING"/>
    <property type="match status" value="1"/>
</dbReference>
<dbReference type="InterPro" id="IPR036388">
    <property type="entry name" value="WH-like_DNA-bd_sf"/>
</dbReference>
<dbReference type="KEGG" id="ail:FLP10_15340"/>
<dbReference type="CDD" id="cd00090">
    <property type="entry name" value="HTH_ARSR"/>
    <property type="match status" value="1"/>
</dbReference>
<feature type="domain" description="HTH lysR-type" evidence="5">
    <location>
        <begin position="2"/>
        <end position="59"/>
    </location>
</feature>
<dbReference type="Pfam" id="PF00126">
    <property type="entry name" value="HTH_1"/>
    <property type="match status" value="1"/>
</dbReference>
<dbReference type="RefSeq" id="WP_149161659.1">
    <property type="nucleotide sequence ID" value="NZ_CP043505.1"/>
</dbReference>
<reference evidence="6 7" key="1">
    <citation type="submission" date="2019-09" db="EMBL/GenBank/DDBJ databases">
        <title>Genome sequencing of strain KACC 19306.</title>
        <authorList>
            <person name="Heo J."/>
            <person name="Kim S.-J."/>
            <person name="Kim J.-S."/>
            <person name="Hong S.-B."/>
            <person name="Kwon S.-W."/>
        </authorList>
    </citation>
    <scope>NUCLEOTIDE SEQUENCE [LARGE SCALE GENOMIC DNA]</scope>
    <source>
        <strain evidence="6 7">KACC 19306</strain>
    </source>
</reference>